<feature type="domain" description="RNA polymerase sigma-70 region 4" evidence="2">
    <location>
        <begin position="42"/>
        <end position="90"/>
    </location>
</feature>
<dbReference type="EMBL" id="JAAISW010000052">
    <property type="protein sequence ID" value="NSJ46025.1"/>
    <property type="molecule type" value="Genomic_DNA"/>
</dbReference>
<dbReference type="InterPro" id="IPR007630">
    <property type="entry name" value="RNA_pol_sigma70_r4"/>
</dbReference>
<dbReference type="Pfam" id="PF03118">
    <property type="entry name" value="RNA_pol_A_CTD"/>
    <property type="match status" value="1"/>
</dbReference>
<dbReference type="Gene3D" id="1.20.140.160">
    <property type="match status" value="1"/>
</dbReference>
<reference evidence="3 4" key="1">
    <citation type="journal article" date="2020" name="Cell Host Microbe">
        <title>Functional and Genomic Variation between Human-Derived Isolates of Lachnospiraceae Reveals Inter- and Intra-Species Diversity.</title>
        <authorList>
            <person name="Sorbara M.T."/>
            <person name="Littmann E.R."/>
            <person name="Fontana E."/>
            <person name="Moody T.U."/>
            <person name="Kohout C.E."/>
            <person name="Gjonbalaj M."/>
            <person name="Eaton V."/>
            <person name="Seok R."/>
            <person name="Leiner I.M."/>
            <person name="Pamer E.G."/>
        </authorList>
    </citation>
    <scope>NUCLEOTIDE SEQUENCE [LARGE SCALE GENOMIC DNA]</scope>
    <source>
        <strain evidence="3 4">MSK.2.26</strain>
    </source>
</reference>
<evidence type="ECO:0000259" key="2">
    <source>
        <dbReference type="Pfam" id="PF04545"/>
    </source>
</evidence>
<evidence type="ECO:0000259" key="1">
    <source>
        <dbReference type="Pfam" id="PF03118"/>
    </source>
</evidence>
<dbReference type="InterPro" id="IPR011260">
    <property type="entry name" value="RNAP_asu_C"/>
</dbReference>
<feature type="domain" description="RNA polymerase alpha subunit C-terminal" evidence="1">
    <location>
        <begin position="133"/>
        <end position="188"/>
    </location>
</feature>
<comment type="caution">
    <text evidence="3">The sequence shown here is derived from an EMBL/GenBank/DDBJ whole genome shotgun (WGS) entry which is preliminary data.</text>
</comment>
<protein>
    <recommendedName>
        <fullName evidence="5">RNA polymerase sigma-70 region 4 domain-containing protein</fullName>
    </recommendedName>
</protein>
<evidence type="ECO:0000313" key="3">
    <source>
        <dbReference type="EMBL" id="NSJ46025.1"/>
    </source>
</evidence>
<evidence type="ECO:0000313" key="4">
    <source>
        <dbReference type="Proteomes" id="UP000719916"/>
    </source>
</evidence>
<dbReference type="Pfam" id="PF04545">
    <property type="entry name" value="Sigma70_r4"/>
    <property type="match status" value="1"/>
</dbReference>
<accession>A0ABD6LMU8</accession>
<gene>
    <name evidence="3" type="ORF">G5B26_21150</name>
</gene>
<organism evidence="3 4">
    <name type="scientific">Enterocloster clostridioformis</name>
    <dbReference type="NCBI Taxonomy" id="1531"/>
    <lineage>
        <taxon>Bacteria</taxon>
        <taxon>Bacillati</taxon>
        <taxon>Bacillota</taxon>
        <taxon>Clostridia</taxon>
        <taxon>Lachnospirales</taxon>
        <taxon>Lachnospiraceae</taxon>
        <taxon>Enterocloster</taxon>
    </lineage>
</organism>
<name>A0ABD6LMU8_9FIRM</name>
<dbReference type="RefSeq" id="WP_002585509.1">
    <property type="nucleotide sequence ID" value="NZ_JAAISW010000052.1"/>
</dbReference>
<dbReference type="InterPro" id="IPR013324">
    <property type="entry name" value="RNA_pol_sigma_r3/r4-like"/>
</dbReference>
<dbReference type="AlphaFoldDB" id="A0ABD6LMU8"/>
<evidence type="ECO:0008006" key="5">
    <source>
        <dbReference type="Google" id="ProtNLM"/>
    </source>
</evidence>
<proteinExistence type="predicted"/>
<dbReference type="Proteomes" id="UP000719916">
    <property type="component" value="Unassembled WGS sequence"/>
</dbReference>
<dbReference type="SUPFAM" id="SSF47789">
    <property type="entry name" value="C-terminal domain of RNA polymerase alpha subunit"/>
    <property type="match status" value="1"/>
</dbReference>
<dbReference type="SUPFAM" id="SSF88659">
    <property type="entry name" value="Sigma3 and sigma4 domains of RNA polymerase sigma factors"/>
    <property type="match status" value="1"/>
</dbReference>
<sequence length="224" mass="26519">MGRRKRLYPANLLTELSLNEEMGTNIDYENLNADQRNGLDYVLSCLTERNQILIREYYENYKSRRQIAGHYHLTENRVRQCIAHALRGLKGNNRMFFYITNGYQGNIEHLTRQLTEEESFYKQIRGICSSDHLFYQDIYELSFPMRIYRALKINQIHTVRELLIRTCAGCRIRNLGDISKAQILEKLTMENLLPIHFEIEPLPDSLPQLNREAEIFRKLNSCDI</sequence>
<dbReference type="Gene3D" id="1.10.150.20">
    <property type="entry name" value="5' to 3' exonuclease, C-terminal subdomain"/>
    <property type="match status" value="1"/>
</dbReference>